<evidence type="ECO:0000313" key="8">
    <source>
        <dbReference type="EMBL" id="CAH9123067.1"/>
    </source>
</evidence>
<comment type="subcellular location">
    <subcellularLocation>
        <location evidence="1">Nucleus</location>
    </subcellularLocation>
</comment>
<evidence type="ECO:0000256" key="4">
    <source>
        <dbReference type="ARBA" id="ARBA00022833"/>
    </source>
</evidence>
<evidence type="ECO:0000259" key="7">
    <source>
        <dbReference type="Pfam" id="PF14372"/>
    </source>
</evidence>
<dbReference type="InterPro" id="IPR052035">
    <property type="entry name" value="ZnF_BED_domain_contain"/>
</dbReference>
<dbReference type="GO" id="GO:0005634">
    <property type="term" value="C:nucleus"/>
    <property type="evidence" value="ECO:0007669"/>
    <property type="project" value="UniProtKB-SubCell"/>
</dbReference>
<dbReference type="Pfam" id="PF14372">
    <property type="entry name" value="hAT-like_RNase-H"/>
    <property type="match status" value="1"/>
</dbReference>
<feature type="domain" description="hAT-like transposase RNase-H fold" evidence="7">
    <location>
        <begin position="328"/>
        <end position="407"/>
    </location>
</feature>
<reference evidence="8" key="1">
    <citation type="submission" date="2022-07" db="EMBL/GenBank/DDBJ databases">
        <authorList>
            <person name="Macas J."/>
            <person name="Novak P."/>
            <person name="Neumann P."/>
        </authorList>
    </citation>
    <scope>NUCLEOTIDE SEQUENCE</scope>
</reference>
<dbReference type="InterPro" id="IPR012337">
    <property type="entry name" value="RNaseH-like_sf"/>
</dbReference>
<dbReference type="InterPro" id="IPR025525">
    <property type="entry name" value="hAT-like_transposase_RNase-H"/>
</dbReference>
<comment type="caution">
    <text evidence="8">The sequence shown here is derived from an EMBL/GenBank/DDBJ whole genome shotgun (WGS) entry which is preliminary data.</text>
</comment>
<organism evidence="8 9">
    <name type="scientific">Cuscuta epithymum</name>
    <dbReference type="NCBI Taxonomy" id="186058"/>
    <lineage>
        <taxon>Eukaryota</taxon>
        <taxon>Viridiplantae</taxon>
        <taxon>Streptophyta</taxon>
        <taxon>Embryophyta</taxon>
        <taxon>Tracheophyta</taxon>
        <taxon>Spermatophyta</taxon>
        <taxon>Magnoliopsida</taxon>
        <taxon>eudicotyledons</taxon>
        <taxon>Gunneridae</taxon>
        <taxon>Pentapetalae</taxon>
        <taxon>asterids</taxon>
        <taxon>lamiids</taxon>
        <taxon>Solanales</taxon>
        <taxon>Convolvulaceae</taxon>
        <taxon>Cuscuteae</taxon>
        <taxon>Cuscuta</taxon>
        <taxon>Cuscuta subgen. Cuscuta</taxon>
    </lineage>
</organism>
<evidence type="ECO:0000256" key="5">
    <source>
        <dbReference type="ARBA" id="ARBA00023125"/>
    </source>
</evidence>
<keyword evidence="6" id="KW-0539">Nucleus</keyword>
<evidence type="ECO:0000256" key="6">
    <source>
        <dbReference type="ARBA" id="ARBA00023242"/>
    </source>
</evidence>
<keyword evidence="2" id="KW-0479">Metal-binding</keyword>
<sequence length="479" mass="56156">MEYAKLEEDNGKQTQISRFANNQQPFGNFSYNAAQNLTGMANLLVEENLPFLFSESVALKDYAQTCLNPQFRGYSRKTVKKEIIRLYRAEKTRLQDFFANFDGRVTICSDIWEDEFHHIYYLGLTAHFVDHDWNMDKRVLAFREFNERHTAEHIFILMEHILIEYNLFDKVFVIGFDNATNNTAAIPKLRELCGANTLMGRFFHQRCACHVINLCVQDGLKALGDALEEVKGGIRRIWANGQLRLQWKNYLTERGVKYISFSKDLSIRWNSTYKLIKVLFRYKEHFAVFLKEYDNYILNSAHINTCKKICNVLVYFNNATESFSHVYKPTSNHFIREAVNLADAFQQFEDADYVSYFCGFMKEKFLKYYAHIPHIYGIAFILDPRFRMCNLEECLKFYYHAFFGPMATYDDKALDPAVEYNEVSTLFYALFNEFHAQYANAPPPPTQTSSSKGKSLFKSAFGNFMKMRLSLMKMRTLTF</sequence>
<name>A0AAV0EG83_9ASTE</name>
<evidence type="ECO:0000256" key="3">
    <source>
        <dbReference type="ARBA" id="ARBA00022771"/>
    </source>
</evidence>
<keyword evidence="9" id="KW-1185">Reference proteome</keyword>
<evidence type="ECO:0000313" key="9">
    <source>
        <dbReference type="Proteomes" id="UP001152523"/>
    </source>
</evidence>
<keyword evidence="4" id="KW-0862">Zinc</keyword>
<dbReference type="GO" id="GO:0003677">
    <property type="term" value="F:DNA binding"/>
    <property type="evidence" value="ECO:0007669"/>
    <property type="project" value="UniProtKB-KW"/>
</dbReference>
<accession>A0AAV0EG83</accession>
<keyword evidence="3" id="KW-0863">Zinc-finger</keyword>
<dbReference type="GO" id="GO:0008270">
    <property type="term" value="F:zinc ion binding"/>
    <property type="evidence" value="ECO:0007669"/>
    <property type="project" value="UniProtKB-KW"/>
</dbReference>
<dbReference type="PANTHER" id="PTHR46481:SF10">
    <property type="entry name" value="ZINC FINGER BED DOMAIN-CONTAINING PROTEIN 39"/>
    <property type="match status" value="1"/>
</dbReference>
<keyword evidence="5" id="KW-0238">DNA-binding</keyword>
<evidence type="ECO:0000256" key="2">
    <source>
        <dbReference type="ARBA" id="ARBA00022723"/>
    </source>
</evidence>
<dbReference type="AlphaFoldDB" id="A0AAV0EG83"/>
<gene>
    <name evidence="8" type="ORF">CEPIT_LOCUS24929</name>
</gene>
<dbReference type="EMBL" id="CAMAPF010000928">
    <property type="protein sequence ID" value="CAH9123067.1"/>
    <property type="molecule type" value="Genomic_DNA"/>
</dbReference>
<proteinExistence type="predicted"/>
<evidence type="ECO:0000256" key="1">
    <source>
        <dbReference type="ARBA" id="ARBA00004123"/>
    </source>
</evidence>
<dbReference type="PANTHER" id="PTHR46481">
    <property type="entry name" value="ZINC FINGER BED DOMAIN-CONTAINING PROTEIN 4"/>
    <property type="match status" value="1"/>
</dbReference>
<protein>
    <recommendedName>
        <fullName evidence="7">hAT-like transposase RNase-H fold domain-containing protein</fullName>
    </recommendedName>
</protein>
<dbReference type="Proteomes" id="UP001152523">
    <property type="component" value="Unassembled WGS sequence"/>
</dbReference>
<dbReference type="SUPFAM" id="SSF53098">
    <property type="entry name" value="Ribonuclease H-like"/>
    <property type="match status" value="1"/>
</dbReference>